<dbReference type="EMBL" id="QGGH01000009">
    <property type="protein sequence ID" value="PWJ88969.1"/>
    <property type="molecule type" value="Genomic_DNA"/>
</dbReference>
<dbReference type="Proteomes" id="UP000245631">
    <property type="component" value="Unassembled WGS sequence"/>
</dbReference>
<feature type="transmembrane region" description="Helical" evidence="1">
    <location>
        <begin position="48"/>
        <end position="67"/>
    </location>
</feature>
<evidence type="ECO:0000313" key="3">
    <source>
        <dbReference type="EMBL" id="PWJ88969.1"/>
    </source>
</evidence>
<evidence type="ECO:0000313" key="4">
    <source>
        <dbReference type="Proteomes" id="UP000245631"/>
    </source>
</evidence>
<protein>
    <submittedName>
        <fullName evidence="3">Uncharacterized protein DUF3592</fullName>
    </submittedName>
</protein>
<comment type="caution">
    <text evidence="3">The sequence shown here is derived from an EMBL/GenBank/DDBJ whole genome shotgun (WGS) entry which is preliminary data.</text>
</comment>
<sequence length="364" mass="39424">MCVDPDQRKTVFSFLERRLLEYTRHCRGLAVYVQAPALLGGDELELKILLVGFACAVAGGLSIVTFLKWREVKAVSRWLPAPGKIVSSRVEAREVRSSGSGSDSSDSTEIRNFPAITFEYKVGGKTFRGSRYSVQENLGNFEVKETLARFPRGAEVTVFYDPAAPSKAVIERTMPEGAFKFMVQLSAGLVVGALVLVFSVGGVLEAIGPHLPKPQNLGAGALLLFMGLFILRMGFAQKSLAEQAAKWPIAAGRIESSGLQALRSHSGYRRWRTVFKSRIVYSYGVAGQRYSADRVTFGATVTASLPGLVGGQARDYVEGSKVDVHYDPANPGSAVLECRVRGLWLLWVCSAGFLGGAAFLVGLF</sequence>
<dbReference type="InterPro" id="IPR021994">
    <property type="entry name" value="DUF3592"/>
</dbReference>
<evidence type="ECO:0000256" key="1">
    <source>
        <dbReference type="SAM" id="Phobius"/>
    </source>
</evidence>
<feature type="domain" description="DUF3592" evidence="2">
    <location>
        <begin position="81"/>
        <end position="173"/>
    </location>
</feature>
<keyword evidence="1" id="KW-0812">Transmembrane</keyword>
<keyword evidence="1" id="KW-0472">Membrane</keyword>
<evidence type="ECO:0000259" key="2">
    <source>
        <dbReference type="Pfam" id="PF12158"/>
    </source>
</evidence>
<proteinExistence type="predicted"/>
<reference evidence="3 4" key="1">
    <citation type="submission" date="2018-05" db="EMBL/GenBank/DDBJ databases">
        <title>Genomic Encyclopedia of Type Strains, Phase IV (KMG-IV): sequencing the most valuable type-strain genomes for metagenomic binning, comparative biology and taxonomic classification.</title>
        <authorList>
            <person name="Goeker M."/>
        </authorList>
    </citation>
    <scope>NUCLEOTIDE SEQUENCE [LARGE SCALE GENOMIC DNA]</scope>
    <source>
        <strain evidence="3 4">DSM 2626</strain>
    </source>
</reference>
<organism evidence="3 4">
    <name type="scientific">Rhizobium loti</name>
    <name type="common">Mesorhizobium loti</name>
    <dbReference type="NCBI Taxonomy" id="381"/>
    <lineage>
        <taxon>Bacteria</taxon>
        <taxon>Pseudomonadati</taxon>
        <taxon>Pseudomonadota</taxon>
        <taxon>Alphaproteobacteria</taxon>
        <taxon>Hyphomicrobiales</taxon>
        <taxon>Phyllobacteriaceae</taxon>
        <taxon>Mesorhizobium</taxon>
    </lineage>
</organism>
<feature type="domain" description="DUF3592" evidence="2">
    <location>
        <begin position="252"/>
        <end position="337"/>
    </location>
</feature>
<keyword evidence="1" id="KW-1133">Transmembrane helix</keyword>
<dbReference type="AlphaFoldDB" id="A0A8E3B2T9"/>
<feature type="transmembrane region" description="Helical" evidence="1">
    <location>
        <begin position="216"/>
        <end position="235"/>
    </location>
</feature>
<feature type="transmembrane region" description="Helical" evidence="1">
    <location>
        <begin position="343"/>
        <end position="363"/>
    </location>
</feature>
<gene>
    <name evidence="3" type="ORF">C8D77_109189</name>
</gene>
<name>A0A8E3B2T9_RHILI</name>
<feature type="transmembrane region" description="Helical" evidence="1">
    <location>
        <begin position="181"/>
        <end position="204"/>
    </location>
</feature>
<dbReference type="Pfam" id="PF12158">
    <property type="entry name" value="DUF3592"/>
    <property type="match status" value="2"/>
</dbReference>
<accession>A0A8E3B2T9</accession>